<dbReference type="GO" id="GO:0003723">
    <property type="term" value="F:RNA binding"/>
    <property type="evidence" value="ECO:0007669"/>
    <property type="project" value="UniProtKB-KW"/>
</dbReference>
<dbReference type="AlphaFoldDB" id="A0A9Q3EZC4"/>
<evidence type="ECO:0000313" key="4">
    <source>
        <dbReference type="Proteomes" id="UP000765509"/>
    </source>
</evidence>
<dbReference type="Gene3D" id="3.30.420.10">
    <property type="entry name" value="Ribonuclease H-like superfamily/Ribonuclease H"/>
    <property type="match status" value="1"/>
</dbReference>
<organism evidence="3 4">
    <name type="scientific">Austropuccinia psidii MF-1</name>
    <dbReference type="NCBI Taxonomy" id="1389203"/>
    <lineage>
        <taxon>Eukaryota</taxon>
        <taxon>Fungi</taxon>
        <taxon>Dikarya</taxon>
        <taxon>Basidiomycota</taxon>
        <taxon>Pucciniomycotina</taxon>
        <taxon>Pucciniomycetes</taxon>
        <taxon>Pucciniales</taxon>
        <taxon>Sphaerophragmiaceae</taxon>
        <taxon>Austropuccinia</taxon>
    </lineage>
</organism>
<dbReference type="GO" id="GO:0015074">
    <property type="term" value="P:DNA integration"/>
    <property type="evidence" value="ECO:0007669"/>
    <property type="project" value="InterPro"/>
</dbReference>
<dbReference type="InterPro" id="IPR012337">
    <property type="entry name" value="RNaseH-like_sf"/>
</dbReference>
<evidence type="ECO:0000256" key="1">
    <source>
        <dbReference type="ARBA" id="ARBA00022884"/>
    </source>
</evidence>
<reference evidence="3" key="1">
    <citation type="submission" date="2021-03" db="EMBL/GenBank/DDBJ databases">
        <title>Draft genome sequence of rust myrtle Austropuccinia psidii MF-1, a brazilian biotype.</title>
        <authorList>
            <person name="Quecine M.C."/>
            <person name="Pachon D.M.R."/>
            <person name="Bonatelli M.L."/>
            <person name="Correr F.H."/>
            <person name="Franceschini L.M."/>
            <person name="Leite T.F."/>
            <person name="Margarido G.R.A."/>
            <person name="Almeida C.A."/>
            <person name="Ferrarezi J.A."/>
            <person name="Labate C.A."/>
        </authorList>
    </citation>
    <scope>NUCLEOTIDE SEQUENCE</scope>
    <source>
        <strain evidence="3">MF-1</strain>
    </source>
</reference>
<keyword evidence="4" id="KW-1185">Reference proteome</keyword>
<keyword evidence="1" id="KW-0694">RNA-binding</keyword>
<sequence>MDWVTALPPGGVKSYNACLIIVDRYRKTPIFLPCHKDDTAMDTALLIWNRVISHTGLFKNIISDRDTKFTSALWTNLHKLLGTKLSFSTAYNPQTDGLAERMIQTLEDMIRRSCAYGVELKDFDCFTHDWCTLIPSLELAYKTSIHALTGKTPAVLEKEWNPKLPGNNLKKELVDINPTSSRFKLLLDKKWDKSHKDPEFKVGDLTLASTLRFNNIKGPKKLKDSFEGQFIIKALHGTNAVQVELSGDLENKHPTFPVSLVKHYTSSGKELFPLRIEKPLEVPPLDQIEGKKVLKFLK</sequence>
<proteinExistence type="predicted"/>
<dbReference type="PROSITE" id="PS50994">
    <property type="entry name" value="INTEGRASE"/>
    <property type="match status" value="1"/>
</dbReference>
<dbReference type="SUPFAM" id="SSF53098">
    <property type="entry name" value="Ribonuclease H-like"/>
    <property type="match status" value="1"/>
</dbReference>
<dbReference type="InterPro" id="IPR036397">
    <property type="entry name" value="RNaseH_sf"/>
</dbReference>
<name>A0A9Q3EZC4_9BASI</name>
<dbReference type="GO" id="GO:0005634">
    <property type="term" value="C:nucleus"/>
    <property type="evidence" value="ECO:0007669"/>
    <property type="project" value="UniProtKB-ARBA"/>
</dbReference>
<evidence type="ECO:0000259" key="2">
    <source>
        <dbReference type="PROSITE" id="PS50994"/>
    </source>
</evidence>
<protein>
    <recommendedName>
        <fullName evidence="2">Integrase catalytic domain-containing protein</fullName>
    </recommendedName>
</protein>
<gene>
    <name evidence="3" type="ORF">O181_068457</name>
</gene>
<comment type="caution">
    <text evidence="3">The sequence shown here is derived from an EMBL/GenBank/DDBJ whole genome shotgun (WGS) entry which is preliminary data.</text>
</comment>
<dbReference type="PANTHER" id="PTHR37984:SF5">
    <property type="entry name" value="PROTEIN NYNRIN-LIKE"/>
    <property type="match status" value="1"/>
</dbReference>
<dbReference type="EMBL" id="AVOT02034596">
    <property type="protein sequence ID" value="MBW0528742.1"/>
    <property type="molecule type" value="Genomic_DNA"/>
</dbReference>
<dbReference type="PANTHER" id="PTHR37984">
    <property type="entry name" value="PROTEIN CBG26694"/>
    <property type="match status" value="1"/>
</dbReference>
<dbReference type="InterPro" id="IPR001584">
    <property type="entry name" value="Integrase_cat-core"/>
</dbReference>
<feature type="domain" description="Integrase catalytic" evidence="2">
    <location>
        <begin position="1"/>
        <end position="161"/>
    </location>
</feature>
<evidence type="ECO:0000313" key="3">
    <source>
        <dbReference type="EMBL" id="MBW0528742.1"/>
    </source>
</evidence>
<dbReference type="Proteomes" id="UP000765509">
    <property type="component" value="Unassembled WGS sequence"/>
</dbReference>
<dbReference type="InterPro" id="IPR050951">
    <property type="entry name" value="Retrovirus_Pol_polyprotein"/>
</dbReference>
<accession>A0A9Q3EZC4</accession>